<organism evidence="2 3">
    <name type="scientific">Sporisorium reilianum f. sp. reilianum</name>
    <dbReference type="NCBI Taxonomy" id="72559"/>
    <lineage>
        <taxon>Eukaryota</taxon>
        <taxon>Fungi</taxon>
        <taxon>Dikarya</taxon>
        <taxon>Basidiomycota</taxon>
        <taxon>Ustilaginomycotina</taxon>
        <taxon>Ustilaginomycetes</taxon>
        <taxon>Ustilaginales</taxon>
        <taxon>Ustilaginaceae</taxon>
        <taxon>Sporisorium</taxon>
    </lineage>
</organism>
<name>A0A2N8U5L5_9BASI</name>
<evidence type="ECO:0000313" key="3">
    <source>
        <dbReference type="Proteomes" id="UP000239563"/>
    </source>
</evidence>
<dbReference type="EMBL" id="LT795054">
    <property type="protein sequence ID" value="SJX60001.1"/>
    <property type="molecule type" value="Genomic_DNA"/>
</dbReference>
<evidence type="ECO:0000256" key="1">
    <source>
        <dbReference type="SAM" id="SignalP"/>
    </source>
</evidence>
<reference evidence="2 3" key="1">
    <citation type="submission" date="2017-02" db="EMBL/GenBank/DDBJ databases">
        <authorList>
            <person name="Peterson S.W."/>
        </authorList>
    </citation>
    <scope>NUCLEOTIDE SEQUENCE [LARGE SCALE GENOMIC DNA]</scope>
    <source>
        <strain evidence="2 3">SRS1_H2-8</strain>
    </source>
</reference>
<feature type="chain" id="PRO_5014886461" description="Mig1 protein" evidence="1">
    <location>
        <begin position="26"/>
        <end position="248"/>
    </location>
</feature>
<accession>A0A2N8U5L5</accession>
<evidence type="ECO:0008006" key="4">
    <source>
        <dbReference type="Google" id="ProtNLM"/>
    </source>
</evidence>
<dbReference type="AlphaFoldDB" id="A0A2N8U5L5"/>
<protein>
    <recommendedName>
        <fullName evidence="4">Mig1 protein</fullName>
    </recommendedName>
</protein>
<sequence>MMIKLTTAFVAAAALLSTAAQVTDAQEPLQCRLWTANSNIIWVEADSDPDLNFGTAQPGVGSWADITLTQEFSSDVAKADRYIAMRHNGADCRNISKAKHHICNEEYVDEKPGNSCAQMISKSHPLFSNKGKAVSISSSAPKNPVHFVARLTSSLQNWWTRIDETCAYQRFDATDEPMKYLTFSASDMHTWSSVTVTLDEPDHLFGSSWECSNNNHLSASNPQGYSVDDGKTWIFDSVKFNALLYGSQ</sequence>
<dbReference type="Proteomes" id="UP000239563">
    <property type="component" value="Chromosome I"/>
</dbReference>
<proteinExistence type="predicted"/>
<keyword evidence="1" id="KW-0732">Signal</keyword>
<feature type="signal peptide" evidence="1">
    <location>
        <begin position="1"/>
        <end position="25"/>
    </location>
</feature>
<gene>
    <name evidence="2" type="ORF">SRS1_00846</name>
</gene>
<evidence type="ECO:0000313" key="2">
    <source>
        <dbReference type="EMBL" id="SJX60001.1"/>
    </source>
</evidence>